<dbReference type="RefSeq" id="WP_386817907.1">
    <property type="nucleotide sequence ID" value="NZ_JBHUIT010000001.1"/>
</dbReference>
<evidence type="ECO:0000256" key="1">
    <source>
        <dbReference type="SAM" id="MobiDB-lite"/>
    </source>
</evidence>
<evidence type="ECO:0000313" key="4">
    <source>
        <dbReference type="Proteomes" id="UP001597375"/>
    </source>
</evidence>
<accession>A0ABW5D3D6</accession>
<keyword evidence="2" id="KW-0732">Signal</keyword>
<dbReference type="EMBL" id="JBHUIT010000001">
    <property type="protein sequence ID" value="MFD2255245.1"/>
    <property type="molecule type" value="Genomic_DNA"/>
</dbReference>
<dbReference type="InterPro" id="IPR011050">
    <property type="entry name" value="Pectin_lyase_fold/virulence"/>
</dbReference>
<comment type="caution">
    <text evidence="3">The sequence shown here is derived from an EMBL/GenBank/DDBJ whole genome shotgun (WGS) entry which is preliminary data.</text>
</comment>
<feature type="signal peptide" evidence="2">
    <location>
        <begin position="1"/>
        <end position="26"/>
    </location>
</feature>
<reference evidence="4" key="1">
    <citation type="journal article" date="2019" name="Int. J. Syst. Evol. Microbiol.">
        <title>The Global Catalogue of Microorganisms (GCM) 10K type strain sequencing project: providing services to taxonomists for standard genome sequencing and annotation.</title>
        <authorList>
            <consortium name="The Broad Institute Genomics Platform"/>
            <consortium name="The Broad Institute Genome Sequencing Center for Infectious Disease"/>
            <person name="Wu L."/>
            <person name="Ma J."/>
        </authorList>
    </citation>
    <scope>NUCLEOTIDE SEQUENCE [LARGE SCALE GENOMIC DNA]</scope>
    <source>
        <strain evidence="4">CGMCC 4.7106</strain>
    </source>
</reference>
<evidence type="ECO:0008006" key="5">
    <source>
        <dbReference type="Google" id="ProtNLM"/>
    </source>
</evidence>
<dbReference type="SUPFAM" id="SSF51126">
    <property type="entry name" value="Pectin lyase-like"/>
    <property type="match status" value="1"/>
</dbReference>
<feature type="chain" id="PRO_5045458507" description="Pectate lyase superfamily protein domain-containing protein" evidence="2">
    <location>
        <begin position="27"/>
        <end position="404"/>
    </location>
</feature>
<protein>
    <recommendedName>
        <fullName evidence="5">Pectate lyase superfamily protein domain-containing protein</fullName>
    </recommendedName>
</protein>
<dbReference type="InterPro" id="IPR012334">
    <property type="entry name" value="Pectin_lyas_fold"/>
</dbReference>
<dbReference type="Gene3D" id="2.160.20.10">
    <property type="entry name" value="Single-stranded right-handed beta-helix, Pectin lyase-like"/>
    <property type="match status" value="1"/>
</dbReference>
<proteinExistence type="predicted"/>
<dbReference type="Proteomes" id="UP001597375">
    <property type="component" value="Unassembled WGS sequence"/>
</dbReference>
<keyword evidence="4" id="KW-1185">Reference proteome</keyword>
<feature type="region of interest" description="Disordered" evidence="1">
    <location>
        <begin position="385"/>
        <end position="404"/>
    </location>
</feature>
<evidence type="ECO:0000313" key="3">
    <source>
        <dbReference type="EMBL" id="MFD2255245.1"/>
    </source>
</evidence>
<name>A0ABW5D3D6_9BACT</name>
<organism evidence="3 4">
    <name type="scientific">Luteolibacter algae</name>
    <dbReference type="NCBI Taxonomy" id="454151"/>
    <lineage>
        <taxon>Bacteria</taxon>
        <taxon>Pseudomonadati</taxon>
        <taxon>Verrucomicrobiota</taxon>
        <taxon>Verrucomicrobiia</taxon>
        <taxon>Verrucomicrobiales</taxon>
        <taxon>Verrucomicrobiaceae</taxon>
        <taxon>Luteolibacter</taxon>
    </lineage>
</organism>
<feature type="compositionally biased region" description="Basic and acidic residues" evidence="1">
    <location>
        <begin position="392"/>
        <end position="404"/>
    </location>
</feature>
<evidence type="ECO:0000256" key="2">
    <source>
        <dbReference type="SAM" id="SignalP"/>
    </source>
</evidence>
<gene>
    <name evidence="3" type="ORF">ACFSSA_01025</name>
</gene>
<sequence>MKRIKKPLNTALVLAALSLTNHVARAAYSEPASYTNAPTTITLGSPGYETTGADDSAAFSDAINDVAAAGGGIVWVPEGDYSLVGVEMKSNVHLRIRTGSILRMQAEGLMFWFGGGIENVSIRGAGGRFTVNMGNFDTSRFITGNGVDNMLVANIDIEDPHETVYSSISLGWDRIRDETPSNVTVRNISCLNKEHYGYGIIQAQAASDSFFTNLEGHGGVPVRLETGWKLMNLAKRGGVFNIKATNITSKDGQAAVMMQPHTITNGDVFINHVNSVGSEFTVVLEKGGTWKYSAQEVQDYGLATGTFGMISVGNAHGAYHSSGVPTRYSRLDNYTPSELQKVFRDPGKISGHSGPSIAVVGNYGDSSSLTTWNISGTGGYVNPLISDEDDEYNHSSADKKRPSL</sequence>